<dbReference type="RefSeq" id="WP_043754533.1">
    <property type="nucleotide sequence ID" value="NZ_AQQX01000023.1"/>
</dbReference>
<evidence type="ECO:0000313" key="3">
    <source>
        <dbReference type="EMBL" id="KGM46718.1"/>
    </source>
</evidence>
<dbReference type="Pfam" id="PF11972">
    <property type="entry name" value="HTH_13"/>
    <property type="match status" value="1"/>
</dbReference>
<dbReference type="InterPro" id="IPR021068">
    <property type="entry name" value="HTH_DNA-bd"/>
</dbReference>
<dbReference type="EMBL" id="AQQX01000023">
    <property type="protein sequence ID" value="KGM46718.1"/>
    <property type="molecule type" value="Genomic_DNA"/>
</dbReference>
<feature type="compositionally biased region" description="Acidic residues" evidence="1">
    <location>
        <begin position="10"/>
        <end position="20"/>
    </location>
</feature>
<evidence type="ECO:0000256" key="1">
    <source>
        <dbReference type="SAM" id="MobiDB-lite"/>
    </source>
</evidence>
<gene>
    <name evidence="3" type="ORF">ATO9_22130</name>
</gene>
<organism evidence="3 4">
    <name type="scientific">Pseudooceanicola atlanticus</name>
    <dbReference type="NCBI Taxonomy" id="1461694"/>
    <lineage>
        <taxon>Bacteria</taxon>
        <taxon>Pseudomonadati</taxon>
        <taxon>Pseudomonadota</taxon>
        <taxon>Alphaproteobacteria</taxon>
        <taxon>Rhodobacterales</taxon>
        <taxon>Paracoccaceae</taxon>
        <taxon>Pseudooceanicola</taxon>
    </lineage>
</organism>
<keyword evidence="4" id="KW-1185">Reference proteome</keyword>
<dbReference type="OrthoDB" id="8455637at2"/>
<dbReference type="AlphaFoldDB" id="A0A0A0E9F1"/>
<sequence length="355" mass="38632">MMPQSTIIPEDFDEPLDIGEGDEDASEEVLWYLPGPIEEEPDYRPPGPRAGQPEKGLIDDWARAEADQAALLARVAGRLGALDDRLARAPKGWLHRLALIEAADLSWFAGDRVGPDRLALWISMRLSGAQDDPNALARIGWAVRRLTGGPDPIVDIAAFLDRRDPENIDENAERFDDRASGWLDLMKQAADLHPITRACMGFHLWSLAGLGQQGDRVEAAVTAARIAASEGNGAIFAPLAMGGAGGLRASGPSAERLKQWLEGMQTAILMAMRRLDDIQSWSAKAKAEMSTLSGKTPPVLSALLTEWPLVSAPMAEMWIGASRATAQRNLAWMEAKGLIREVTGQGRFRMWSIAI</sequence>
<name>A0A0A0E9F1_9RHOB</name>
<evidence type="ECO:0000259" key="2">
    <source>
        <dbReference type="Pfam" id="PF11972"/>
    </source>
</evidence>
<accession>A0A0A0E9F1</accession>
<evidence type="ECO:0000313" key="4">
    <source>
        <dbReference type="Proteomes" id="UP000030004"/>
    </source>
</evidence>
<dbReference type="eggNOG" id="ENOG502Z84E">
    <property type="taxonomic scope" value="Bacteria"/>
</dbReference>
<dbReference type="Proteomes" id="UP000030004">
    <property type="component" value="Unassembled WGS sequence"/>
</dbReference>
<feature type="region of interest" description="Disordered" evidence="1">
    <location>
        <begin position="1"/>
        <end position="20"/>
    </location>
</feature>
<reference evidence="3 4" key="1">
    <citation type="journal article" date="2015" name="Antonie Van Leeuwenhoek">
        <title>Pseudooceanicola atlanticus gen. nov. sp. nov., isolated from surface seawater of the Atlantic Ocean and reclassification of Oceanicola batsensis, Oceanicola marinus, Oceanicola nitratireducens, Oceanicola nanhaiensis, Oceanicola antarcticus and Oceanicola flagellatus, as Pseudooceanicola batsensis comb. nov., Pseudooceanicola marinus comb. nov., Pseudooceanicola nitratireducens comb. nov., Pseudooceanicola nanhaiensis comb. nov., Pseudooceanicola antarcticus comb. nov., and Pseudooceanicola flagellatus comb. nov.</title>
        <authorList>
            <person name="Lai Q."/>
            <person name="Li G."/>
            <person name="Liu X."/>
            <person name="Du Y."/>
            <person name="Sun F."/>
            <person name="Shao Z."/>
        </authorList>
    </citation>
    <scope>NUCLEOTIDE SEQUENCE [LARGE SCALE GENOMIC DNA]</scope>
    <source>
        <strain evidence="3 4">22II-s11g</strain>
    </source>
</reference>
<proteinExistence type="predicted"/>
<comment type="caution">
    <text evidence="3">The sequence shown here is derived from an EMBL/GenBank/DDBJ whole genome shotgun (WGS) entry which is preliminary data.</text>
</comment>
<protein>
    <recommendedName>
        <fullName evidence="2">HTH DNA binding domain-containing protein</fullName>
    </recommendedName>
</protein>
<feature type="domain" description="HTH DNA binding" evidence="2">
    <location>
        <begin position="300"/>
        <end position="353"/>
    </location>
</feature>